<feature type="compositionally biased region" description="Polar residues" evidence="2">
    <location>
        <begin position="483"/>
        <end position="506"/>
    </location>
</feature>
<dbReference type="Gene3D" id="1.20.58.1520">
    <property type="match status" value="1"/>
</dbReference>
<gene>
    <name evidence="4" type="primary">LOC106807976</name>
</gene>
<dbReference type="GeneID" id="106807976"/>
<protein>
    <submittedName>
        <fullName evidence="4">Protein regulator of cytokinesis 1-like isoform X1</fullName>
    </submittedName>
</protein>
<proteinExistence type="predicted"/>
<evidence type="ECO:0000313" key="4">
    <source>
        <dbReference type="RefSeq" id="XP_014665994.1"/>
    </source>
</evidence>
<accession>A0ABM1E1C3</accession>
<feature type="compositionally biased region" description="Basic and acidic residues" evidence="2">
    <location>
        <begin position="442"/>
        <end position="452"/>
    </location>
</feature>
<feature type="coiled-coil region" evidence="1">
    <location>
        <begin position="388"/>
        <end position="415"/>
    </location>
</feature>
<evidence type="ECO:0000256" key="2">
    <source>
        <dbReference type="SAM" id="MobiDB-lite"/>
    </source>
</evidence>
<dbReference type="InterPro" id="IPR007145">
    <property type="entry name" value="MAP65_Ase1_PRC1"/>
</dbReference>
<name>A0ABM1E1C3_PRICU</name>
<dbReference type="RefSeq" id="XP_014665994.1">
    <property type="nucleotide sequence ID" value="XM_014810508.1"/>
</dbReference>
<keyword evidence="1" id="KW-0175">Coiled coil</keyword>
<evidence type="ECO:0000256" key="1">
    <source>
        <dbReference type="SAM" id="Coils"/>
    </source>
</evidence>
<dbReference type="PANTHER" id="PTHR19321">
    <property type="entry name" value="PROTEIN REGULATOR OF CYTOKINESIS 1 PRC1-RELATED"/>
    <property type="match status" value="1"/>
</dbReference>
<feature type="region of interest" description="Disordered" evidence="2">
    <location>
        <begin position="442"/>
        <end position="566"/>
    </location>
</feature>
<dbReference type="Proteomes" id="UP000695022">
    <property type="component" value="Unplaced"/>
</dbReference>
<evidence type="ECO:0000313" key="3">
    <source>
        <dbReference type="Proteomes" id="UP000695022"/>
    </source>
</evidence>
<reference evidence="4" key="1">
    <citation type="submission" date="2025-08" db="UniProtKB">
        <authorList>
            <consortium name="RefSeq"/>
        </authorList>
    </citation>
    <scope>IDENTIFICATION</scope>
</reference>
<dbReference type="PANTHER" id="PTHR19321:SF41">
    <property type="entry name" value="FASCETTO-RELATED"/>
    <property type="match status" value="1"/>
</dbReference>
<sequence>MELAVNITDSVKEEIATRLEETLNRLQTIWTDIGILEDQKKERVMVVIHHVMNLLDEMVAEEERLRNRLLASVEQCGKELHKLCNELHEAEYEPDSGLSLLMLENELRVHTDALNKIKHERLRHAKALREEDQKLCAALCETPVYISVTTVPAKEQLEAVQDHINKLTIEKNMRFQTYVANKVAIGELMQELEQLPNTSFEIDILRDDDVFVLSKENMQALSLLQDELEEKVRLNTEVATNLRETVTSLWDRLQIPQEEREGFFKQNTGSRPKAIEALKEEIARCELLKRQNIEKFVKQIRNELHMWWEKCYYSVSQRADFSSFTNDEYTEELLEAHEAELEKVKAHYAKHELLYIDVHKRKELWDKFVEFEKRASDPNRFTNRGGGLLQEEKERKRLTREIPRLEKEIDRLVQKWEAENGCIFLVDGVPFIDYVHGQWEDHRSAQENEKQERHKKRTRQMEEEMVYGSKPVSTPRKRFLGTPTKTPNNKLRKLNNSQAVSTQSRLGVTGLSVFHSPTARPPRSAAKSSIKTVMSRRRRSRQSIGKSHSREYNLRSSRRALADKNDTQMTNQFSATTVNDPKCDLTVLSIGSAGYFDFAKELNRDSKTNMKSSFIQPVSPGRSKKGNELRVAGIWKV</sequence>
<dbReference type="Pfam" id="PF03999">
    <property type="entry name" value="MAP65_ASE1"/>
    <property type="match status" value="1"/>
</dbReference>
<keyword evidence="3" id="KW-1185">Reference proteome</keyword>
<organism evidence="3 4">
    <name type="scientific">Priapulus caudatus</name>
    <name type="common">Priapulid worm</name>
    <dbReference type="NCBI Taxonomy" id="37621"/>
    <lineage>
        <taxon>Eukaryota</taxon>
        <taxon>Metazoa</taxon>
        <taxon>Ecdysozoa</taxon>
        <taxon>Scalidophora</taxon>
        <taxon>Priapulida</taxon>
        <taxon>Priapulimorpha</taxon>
        <taxon>Priapulimorphida</taxon>
        <taxon>Priapulidae</taxon>
        <taxon>Priapulus</taxon>
    </lineage>
</organism>